<dbReference type="AlphaFoldDB" id="A0A974I4R4"/>
<accession>A0A974I4R4</accession>
<evidence type="ECO:0000313" key="1">
    <source>
        <dbReference type="EMBL" id="OCU01224.1"/>
    </source>
</evidence>
<evidence type="ECO:0000313" key="2">
    <source>
        <dbReference type="Proteomes" id="UP000694892"/>
    </source>
</evidence>
<organism evidence="1 2">
    <name type="scientific">Xenopus laevis</name>
    <name type="common">African clawed frog</name>
    <dbReference type="NCBI Taxonomy" id="8355"/>
    <lineage>
        <taxon>Eukaryota</taxon>
        <taxon>Metazoa</taxon>
        <taxon>Chordata</taxon>
        <taxon>Craniata</taxon>
        <taxon>Vertebrata</taxon>
        <taxon>Euteleostomi</taxon>
        <taxon>Amphibia</taxon>
        <taxon>Batrachia</taxon>
        <taxon>Anura</taxon>
        <taxon>Pipoidea</taxon>
        <taxon>Pipidae</taxon>
        <taxon>Xenopodinae</taxon>
        <taxon>Xenopus</taxon>
        <taxon>Xenopus</taxon>
    </lineage>
</organism>
<protein>
    <submittedName>
        <fullName evidence="1">Uncharacterized protein</fullName>
    </submittedName>
</protein>
<sequence length="176" mass="20181">MDLRGRFLARGYPLHYLKVPFVRAFKKDRSTLLMEPKDNKKALNRDTPMFITTYCKQYREVKRIVKKYPLVLNGDVTHRAKTLSNFLSPSDVCAKTNASTWLNSVGSFNSVVSRHFSECNNGAITSLKIKGIKKVFSASRGGDLVLKLLHREAYWIFTLETRQLRGLMKFDVLCSV</sequence>
<gene>
    <name evidence="1" type="ORF">XELAEV_18007014mg</name>
</gene>
<dbReference type="Proteomes" id="UP000694892">
    <property type="component" value="Chromosome 1L"/>
</dbReference>
<dbReference type="EMBL" id="CM004466">
    <property type="protein sequence ID" value="OCU01224.1"/>
    <property type="molecule type" value="Genomic_DNA"/>
</dbReference>
<reference evidence="2" key="1">
    <citation type="journal article" date="2016" name="Nature">
        <title>Genome evolution in the allotetraploid frog Xenopus laevis.</title>
        <authorList>
            <person name="Session A.M."/>
            <person name="Uno Y."/>
            <person name="Kwon T."/>
            <person name="Chapman J.A."/>
            <person name="Toyoda A."/>
            <person name="Takahashi S."/>
            <person name="Fukui A."/>
            <person name="Hikosaka A."/>
            <person name="Suzuki A."/>
            <person name="Kondo M."/>
            <person name="van Heeringen S.J."/>
            <person name="Quigley I."/>
            <person name="Heinz S."/>
            <person name="Ogino H."/>
            <person name="Ochi H."/>
            <person name="Hellsten U."/>
            <person name="Lyons J.B."/>
            <person name="Simakov O."/>
            <person name="Putnam N."/>
            <person name="Stites J."/>
            <person name="Kuroki Y."/>
            <person name="Tanaka T."/>
            <person name="Michiue T."/>
            <person name="Watanabe M."/>
            <person name="Bogdanovic O."/>
            <person name="Lister R."/>
            <person name="Georgiou G."/>
            <person name="Paranjpe S.S."/>
            <person name="van Kruijsbergen I."/>
            <person name="Shu S."/>
            <person name="Carlson J."/>
            <person name="Kinoshita T."/>
            <person name="Ohta Y."/>
            <person name="Mawaribuchi S."/>
            <person name="Jenkins J."/>
            <person name="Grimwood J."/>
            <person name="Schmutz J."/>
            <person name="Mitros T."/>
            <person name="Mozaffari S.V."/>
            <person name="Suzuki Y."/>
            <person name="Haramoto Y."/>
            <person name="Yamamoto T.S."/>
            <person name="Takagi C."/>
            <person name="Heald R."/>
            <person name="Miller K."/>
            <person name="Haudenschild C."/>
            <person name="Kitzman J."/>
            <person name="Nakayama T."/>
            <person name="Izutsu Y."/>
            <person name="Robert J."/>
            <person name="Fortriede J."/>
            <person name="Burns K."/>
            <person name="Lotay V."/>
            <person name="Karimi K."/>
            <person name="Yasuoka Y."/>
            <person name="Dichmann D.S."/>
            <person name="Flajnik M.F."/>
            <person name="Houston D.W."/>
            <person name="Shendure J."/>
            <person name="DuPasquier L."/>
            <person name="Vize P.D."/>
            <person name="Zorn A.M."/>
            <person name="Ito M."/>
            <person name="Marcotte E.M."/>
            <person name="Wallingford J.B."/>
            <person name="Ito Y."/>
            <person name="Asashima M."/>
            <person name="Ueno N."/>
            <person name="Matsuda Y."/>
            <person name="Veenstra G.J."/>
            <person name="Fujiyama A."/>
            <person name="Harland R.M."/>
            <person name="Taira M."/>
            <person name="Rokhsar D.S."/>
        </authorList>
    </citation>
    <scope>NUCLEOTIDE SEQUENCE [LARGE SCALE GENOMIC DNA]</scope>
    <source>
        <strain evidence="2">J</strain>
    </source>
</reference>
<proteinExistence type="predicted"/>
<name>A0A974I4R4_XENLA</name>